<dbReference type="Gene3D" id="3.20.20.150">
    <property type="entry name" value="Divalent-metal-dependent TIM barrel enzymes"/>
    <property type="match status" value="1"/>
</dbReference>
<dbReference type="SUPFAM" id="SSF51658">
    <property type="entry name" value="Xylose isomerase-like"/>
    <property type="match status" value="1"/>
</dbReference>
<evidence type="ECO:0000256" key="2">
    <source>
        <dbReference type="ARBA" id="ARBA00022759"/>
    </source>
</evidence>
<evidence type="ECO:0000313" key="8">
    <source>
        <dbReference type="EMBL" id="RIH82321.1"/>
    </source>
</evidence>
<dbReference type="EC" id="3.-.-.-" evidence="8"/>
<evidence type="ECO:0000256" key="6">
    <source>
        <dbReference type="ARBA" id="ARBA00023204"/>
    </source>
</evidence>
<evidence type="ECO:0000256" key="5">
    <source>
        <dbReference type="ARBA" id="ARBA00022801"/>
    </source>
</evidence>
<keyword evidence="6" id="KW-0234">DNA repair</keyword>
<dbReference type="Proteomes" id="UP000265800">
    <property type="component" value="Unassembled WGS sequence"/>
</dbReference>
<comment type="caution">
    <text evidence="8">The sequence shown here is derived from an EMBL/GenBank/DDBJ whole genome shotgun (WGS) entry which is preliminary data.</text>
</comment>
<dbReference type="GO" id="GO:0006289">
    <property type="term" value="P:nucleotide-excision repair"/>
    <property type="evidence" value="ECO:0007669"/>
    <property type="project" value="InterPro"/>
</dbReference>
<dbReference type="GO" id="GO:0016787">
    <property type="term" value="F:hydrolase activity"/>
    <property type="evidence" value="ECO:0007669"/>
    <property type="project" value="UniProtKB-KW"/>
</dbReference>
<dbReference type="PANTHER" id="PTHR31290:SF5">
    <property type="entry name" value="UV-DAMAGE ENDONUCLEASE"/>
    <property type="match status" value="1"/>
</dbReference>
<dbReference type="PANTHER" id="PTHR31290">
    <property type="entry name" value="UV-DAMAGE ENDONUCLEASE"/>
    <property type="match status" value="1"/>
</dbReference>
<feature type="compositionally biased region" description="Gly residues" evidence="7">
    <location>
        <begin position="302"/>
        <end position="313"/>
    </location>
</feature>
<evidence type="ECO:0000313" key="9">
    <source>
        <dbReference type="Proteomes" id="UP000265800"/>
    </source>
</evidence>
<reference evidence="8 9" key="1">
    <citation type="submission" date="2018-08" db="EMBL/GenBank/DDBJ databases">
        <title>Meiothermus luteus KCTC 52599 genome sequencing project.</title>
        <authorList>
            <person name="Da Costa M.S."/>
            <person name="Albuquerque L."/>
            <person name="Raposo P."/>
            <person name="Froufe H.J.C."/>
            <person name="Barroso C.S."/>
            <person name="Egas C."/>
        </authorList>
    </citation>
    <scope>NUCLEOTIDE SEQUENCE [LARGE SCALE GENOMIC DNA]</scope>
    <source>
        <strain evidence="8 9">KCTC 52599</strain>
    </source>
</reference>
<evidence type="ECO:0000256" key="7">
    <source>
        <dbReference type="SAM" id="MobiDB-lite"/>
    </source>
</evidence>
<dbReference type="Pfam" id="PF03851">
    <property type="entry name" value="UvdE"/>
    <property type="match status" value="1"/>
</dbReference>
<keyword evidence="2 8" id="KW-0255">Endonuclease</keyword>
<organism evidence="8 9">
    <name type="scientific">Meiothermus luteus</name>
    <dbReference type="NCBI Taxonomy" id="2026184"/>
    <lineage>
        <taxon>Bacteria</taxon>
        <taxon>Thermotogati</taxon>
        <taxon>Deinococcota</taxon>
        <taxon>Deinococci</taxon>
        <taxon>Thermales</taxon>
        <taxon>Thermaceae</taxon>
        <taxon>Meiothermus</taxon>
    </lineage>
</organism>
<gene>
    <name evidence="8" type="primary">uvsE</name>
    <name evidence="8" type="ORF">Mlute_02526</name>
</gene>
<name>A0A399EJJ1_9DEIN</name>
<proteinExistence type="predicted"/>
<keyword evidence="1" id="KW-0540">Nuclease</keyword>
<feature type="region of interest" description="Disordered" evidence="7">
    <location>
        <begin position="293"/>
        <end position="313"/>
    </location>
</feature>
<keyword evidence="5 8" id="KW-0378">Hydrolase</keyword>
<dbReference type="InterPro" id="IPR036237">
    <property type="entry name" value="Xyl_isomerase-like_sf"/>
</dbReference>
<accession>A0A399EJJ1</accession>
<dbReference type="GO" id="GO:0009411">
    <property type="term" value="P:response to UV"/>
    <property type="evidence" value="ECO:0007669"/>
    <property type="project" value="InterPro"/>
</dbReference>
<keyword evidence="9" id="KW-1185">Reference proteome</keyword>
<dbReference type="EMBL" id="QWKZ01000114">
    <property type="protein sequence ID" value="RIH82321.1"/>
    <property type="molecule type" value="Genomic_DNA"/>
</dbReference>
<dbReference type="InterPro" id="IPR004601">
    <property type="entry name" value="UvdE"/>
</dbReference>
<protein>
    <submittedName>
        <fullName evidence="8">UV DNA damage endonuclease</fullName>
        <ecNumber evidence="8">3.-.-.-</ecNumber>
    </submittedName>
</protein>
<evidence type="ECO:0000256" key="3">
    <source>
        <dbReference type="ARBA" id="ARBA00022763"/>
    </source>
</evidence>
<dbReference type="GO" id="GO:0004519">
    <property type="term" value="F:endonuclease activity"/>
    <property type="evidence" value="ECO:0007669"/>
    <property type="project" value="UniProtKB-KW"/>
</dbReference>
<keyword evidence="4" id="KW-0228">DNA excision</keyword>
<sequence length="313" mass="34312">MGGEAVLASSGQQNSQDAAVIRLGYPCENLTLKASTNHTLRLGSLTEERVRVKAAQNLADLERILRWNARHGFGLFRIGQHLIPFASHPAFPYDWERAHGEDLRRLGALAKALGQRLSFHPGQYVNPGSPDPKVVERSLAELRYSARALSLLGAEGGVLVLHLGGVYGERKRALRRFVENLRGEGEVLRYLALENDERLWNVEEVLEAAEALGVPVVVDPLHHALNPGRLSLGEALRLAFATWRTRPKVHLASQDPTRRLGAHAFQVSPEDWERLLAALPGPADVMVEAKGKEVGVRKGRRPPGGGPLGLRDG</sequence>
<dbReference type="NCBIfam" id="TIGR00629">
    <property type="entry name" value="uvde"/>
    <property type="match status" value="1"/>
</dbReference>
<evidence type="ECO:0000256" key="1">
    <source>
        <dbReference type="ARBA" id="ARBA00022722"/>
    </source>
</evidence>
<keyword evidence="3" id="KW-0227">DNA damage</keyword>
<evidence type="ECO:0000256" key="4">
    <source>
        <dbReference type="ARBA" id="ARBA00022769"/>
    </source>
</evidence>
<dbReference type="AlphaFoldDB" id="A0A399EJJ1"/>